<feature type="domain" description="TonB-dependent receptor plug" evidence="15">
    <location>
        <begin position="48"/>
        <end position="160"/>
    </location>
</feature>
<dbReference type="InterPro" id="IPR039426">
    <property type="entry name" value="TonB-dep_rcpt-like"/>
</dbReference>
<keyword evidence="17" id="KW-1185">Reference proteome</keyword>
<evidence type="ECO:0000256" key="11">
    <source>
        <dbReference type="ARBA" id="ARBA00023237"/>
    </source>
</evidence>
<dbReference type="Gene3D" id="2.40.170.20">
    <property type="entry name" value="TonB-dependent receptor, beta-barrel domain"/>
    <property type="match status" value="1"/>
</dbReference>
<evidence type="ECO:0000256" key="9">
    <source>
        <dbReference type="ARBA" id="ARBA00023077"/>
    </source>
</evidence>
<evidence type="ECO:0000256" key="10">
    <source>
        <dbReference type="ARBA" id="ARBA00023136"/>
    </source>
</evidence>
<evidence type="ECO:0000256" key="3">
    <source>
        <dbReference type="ARBA" id="ARBA00022452"/>
    </source>
</evidence>
<evidence type="ECO:0000256" key="6">
    <source>
        <dbReference type="ARBA" id="ARBA00022729"/>
    </source>
</evidence>
<dbReference type="PATRIC" id="fig|1121022.4.peg.3767"/>
<protein>
    <recommendedName>
        <fullName evidence="18">TonB-denpendent receptor</fullName>
    </recommendedName>
</protein>
<keyword evidence="10 12" id="KW-0472">Membrane</keyword>
<feature type="chain" id="PRO_5004726349" description="TonB-denpendent receptor" evidence="13">
    <location>
        <begin position="18"/>
        <end position="907"/>
    </location>
</feature>
<feature type="signal peptide" evidence="13">
    <location>
        <begin position="1"/>
        <end position="17"/>
    </location>
</feature>
<feature type="domain" description="TonB-dependent receptor-like beta-barrel" evidence="14">
    <location>
        <begin position="387"/>
        <end position="864"/>
    </location>
</feature>
<gene>
    <name evidence="16" type="ORF">ABENE_18415</name>
</gene>
<dbReference type="GO" id="GO:0009279">
    <property type="term" value="C:cell outer membrane"/>
    <property type="evidence" value="ECO:0007669"/>
    <property type="project" value="UniProtKB-SubCell"/>
</dbReference>
<dbReference type="InterPro" id="IPR000531">
    <property type="entry name" value="Beta-barrel_TonB"/>
</dbReference>
<dbReference type="InterPro" id="IPR012910">
    <property type="entry name" value="Plug_dom"/>
</dbReference>
<evidence type="ECO:0000313" key="16">
    <source>
        <dbReference type="EMBL" id="ESQ86498.1"/>
    </source>
</evidence>
<dbReference type="Pfam" id="PF07715">
    <property type="entry name" value="Plug"/>
    <property type="match status" value="1"/>
</dbReference>
<dbReference type="InterPro" id="IPR037066">
    <property type="entry name" value="Plug_dom_sf"/>
</dbReference>
<keyword evidence="8" id="KW-0406">Ion transport</keyword>
<keyword evidence="7" id="KW-0408">Iron</keyword>
<comment type="similarity">
    <text evidence="12">Belongs to the TonB-dependent receptor family.</text>
</comment>
<dbReference type="Pfam" id="PF00593">
    <property type="entry name" value="TonB_dep_Rec_b-barrel"/>
    <property type="match status" value="1"/>
</dbReference>
<evidence type="ECO:0000313" key="17">
    <source>
        <dbReference type="Proteomes" id="UP000017837"/>
    </source>
</evidence>
<dbReference type="AlphaFoldDB" id="V4R4T9"/>
<evidence type="ECO:0008006" key="18">
    <source>
        <dbReference type="Google" id="ProtNLM"/>
    </source>
</evidence>
<keyword evidence="11" id="KW-0998">Cell outer membrane</keyword>
<name>V4R4T9_9CAUL</name>
<keyword evidence="6 13" id="KW-0732">Signal</keyword>
<evidence type="ECO:0000256" key="8">
    <source>
        <dbReference type="ARBA" id="ARBA00023065"/>
    </source>
</evidence>
<keyword evidence="3" id="KW-1134">Transmembrane beta strand</keyword>
<proteinExistence type="inferred from homology"/>
<evidence type="ECO:0000256" key="7">
    <source>
        <dbReference type="ARBA" id="ARBA00023004"/>
    </source>
</evidence>
<organism evidence="16 17">
    <name type="scientific">Asticcacaulis benevestitus DSM 16100 = ATCC BAA-896</name>
    <dbReference type="NCBI Taxonomy" id="1121022"/>
    <lineage>
        <taxon>Bacteria</taxon>
        <taxon>Pseudomonadati</taxon>
        <taxon>Pseudomonadota</taxon>
        <taxon>Alphaproteobacteria</taxon>
        <taxon>Caulobacterales</taxon>
        <taxon>Caulobacteraceae</taxon>
        <taxon>Asticcacaulis</taxon>
    </lineage>
</organism>
<keyword evidence="5" id="KW-0812">Transmembrane</keyword>
<keyword evidence="2" id="KW-0813">Transport</keyword>
<dbReference type="PANTHER" id="PTHR32552">
    <property type="entry name" value="FERRICHROME IRON RECEPTOR-RELATED"/>
    <property type="match status" value="1"/>
</dbReference>
<dbReference type="PANTHER" id="PTHR32552:SF89">
    <property type="entry name" value="CATECHOLATE SIDEROPHORE RECEPTOR FIU"/>
    <property type="match status" value="1"/>
</dbReference>
<dbReference type="InterPro" id="IPR036942">
    <property type="entry name" value="Beta-barrel_TonB_sf"/>
</dbReference>
<dbReference type="Gene3D" id="2.170.130.10">
    <property type="entry name" value="TonB-dependent receptor, plug domain"/>
    <property type="match status" value="1"/>
</dbReference>
<evidence type="ECO:0000256" key="2">
    <source>
        <dbReference type="ARBA" id="ARBA00022448"/>
    </source>
</evidence>
<sequence length="907" mass="97683">MLAVSTLLAATVLPTLAYGQETSQPAAAPAEADTTEVIVTGVTMKTKKVQSTISTSTITEKDMQILAASGTAQLLANIPGFLPEGGTAGETHNNVQVRGLPQAGGYRYVPNLIDGLPAYEEPEAPFMNNDVFIKPDIMTVRVEAVKGGPGGILYSNALGAAVNYITRTGTDEFEGGYKLELGSDDRVRNDLFVSGPLTKNLTFAVGGFYRTSNGVRDPGFTANAGGQIRGNLKYTSDDGSLTVLLMGQHIDDRTAFYQNVPYAVPATATPGTTAAPFTVDTDLIQNLGLDFGTGTPVSNQTSFYQLYDASGKQFTLDIKDGIHPKFDIFTAEVEKVFGNGWKFNANIRSTEGSNGFSAMFQDPPVDTSYLINGNPRNSGDTGFNGLIHSAPYAPWYQNAVAVKAYYTDSVTGTDLTTAKAAPAYLANNVPVRGFVEATTLVSDLRLAKNLDLGWSSHDLTFGVYNSHYTYDVFSVFARAYSTIEDSSRKVDFYAVDANGQQVGPSITKDSIVSPALFGLGATSSEQTKALYFLDHLTLLDDRLNIDAGVRWQELVINRVTTNSFNPGNTSANVTPNNVTVGSTNDSLAYKNVAIPNGAPQYDHQKYQGTGWSLGANYRLSGGKSGEGDTAIYATIAKSFRLPGFEDYIFGGPATNASTGAVAQGNLVEHIMQYEGGIRFANNQFAISLSGFYIDFEAKEILGSTLVDLSASVGGTPCSTVPTPANCPVVRDSYHNKLENKGVEFEYYYHPDYLPGLKIQGSIVLQDPKISNDVAYRDGIINGSYHTVAVGSYVPQRQPKTVVNFRPSYTFTSIPLTIYGQAYYYGERFAGNDDTAIYPAYTQVNAGALWSVTDRLDLQLHIDNLNDASSFTEGGSINANTTMSDGRYVGVARPLIGRSWKVVTSYRF</sequence>
<dbReference type="EMBL" id="AWGB01000055">
    <property type="protein sequence ID" value="ESQ86498.1"/>
    <property type="molecule type" value="Genomic_DNA"/>
</dbReference>
<evidence type="ECO:0000256" key="12">
    <source>
        <dbReference type="RuleBase" id="RU003357"/>
    </source>
</evidence>
<comment type="caution">
    <text evidence="16">The sequence shown here is derived from an EMBL/GenBank/DDBJ whole genome shotgun (WGS) entry which is preliminary data.</text>
</comment>
<evidence type="ECO:0000256" key="5">
    <source>
        <dbReference type="ARBA" id="ARBA00022692"/>
    </source>
</evidence>
<dbReference type="Proteomes" id="UP000017837">
    <property type="component" value="Unassembled WGS sequence"/>
</dbReference>
<reference evidence="16 17" key="1">
    <citation type="journal article" date="2014" name="Nature">
        <title>Sequential evolution of bacterial morphology by co-option of a developmental regulator.</title>
        <authorList>
            <person name="Jiang C."/>
            <person name="Brown P.J."/>
            <person name="Ducret A."/>
            <person name="Brun Y.V."/>
        </authorList>
    </citation>
    <scope>NUCLEOTIDE SEQUENCE [LARGE SCALE GENOMIC DNA]</scope>
    <source>
        <strain evidence="16 17">DSM 16100</strain>
    </source>
</reference>
<dbReference type="eggNOG" id="COG4774">
    <property type="taxonomic scope" value="Bacteria"/>
</dbReference>
<comment type="subcellular location">
    <subcellularLocation>
        <location evidence="1">Cell outer membrane</location>
        <topology evidence="1">Multi-pass membrane protein</topology>
    </subcellularLocation>
</comment>
<dbReference type="GO" id="GO:0015344">
    <property type="term" value="F:siderophore uptake transmembrane transporter activity"/>
    <property type="evidence" value="ECO:0007669"/>
    <property type="project" value="TreeGrafter"/>
</dbReference>
<dbReference type="SUPFAM" id="SSF56935">
    <property type="entry name" value="Porins"/>
    <property type="match status" value="1"/>
</dbReference>
<keyword evidence="4" id="KW-0410">Iron transport</keyword>
<dbReference type="STRING" id="1121022.GCA_000376105_03846"/>
<evidence type="ECO:0000256" key="13">
    <source>
        <dbReference type="SAM" id="SignalP"/>
    </source>
</evidence>
<evidence type="ECO:0000256" key="1">
    <source>
        <dbReference type="ARBA" id="ARBA00004571"/>
    </source>
</evidence>
<evidence type="ECO:0000256" key="4">
    <source>
        <dbReference type="ARBA" id="ARBA00022496"/>
    </source>
</evidence>
<accession>V4R4T9</accession>
<evidence type="ECO:0000259" key="15">
    <source>
        <dbReference type="Pfam" id="PF07715"/>
    </source>
</evidence>
<keyword evidence="9 12" id="KW-0798">TonB box</keyword>
<evidence type="ECO:0000259" key="14">
    <source>
        <dbReference type="Pfam" id="PF00593"/>
    </source>
</evidence>